<sequence length="98" mass="10782">MAVVAVWKCDRDGAMFDNKKDAEEHDKMLELAANITTLIERSVEGIDEQVSEEIGLLLAKRRDALAKACKGKPEVLLEDEDHGEDPSAETVTPFAANQ</sequence>
<dbReference type="Gene3D" id="1.10.10.710">
    <property type="entry name" value="PSPTO_1197 like"/>
    <property type="match status" value="1"/>
</dbReference>
<dbReference type="EMBL" id="JBGMEL010000016">
    <property type="protein sequence ID" value="MFA0791965.1"/>
    <property type="molecule type" value="Genomic_DNA"/>
</dbReference>
<feature type="compositionally biased region" description="Acidic residues" evidence="1">
    <location>
        <begin position="76"/>
        <end position="87"/>
    </location>
</feature>
<evidence type="ECO:0000313" key="3">
    <source>
        <dbReference type="Proteomes" id="UP001569414"/>
    </source>
</evidence>
<name>A0ABV4NRW9_9GAMM</name>
<organism evidence="2 3">
    <name type="scientific">Microbulbifer echini</name>
    <dbReference type="NCBI Taxonomy" id="1529067"/>
    <lineage>
        <taxon>Bacteria</taxon>
        <taxon>Pseudomonadati</taxon>
        <taxon>Pseudomonadota</taxon>
        <taxon>Gammaproteobacteria</taxon>
        <taxon>Cellvibrionales</taxon>
        <taxon>Microbulbiferaceae</taxon>
        <taxon>Microbulbifer</taxon>
    </lineage>
</organism>
<dbReference type="InterPro" id="IPR038627">
    <property type="entry name" value="YebG-like_sf"/>
</dbReference>
<feature type="region of interest" description="Disordered" evidence="1">
    <location>
        <begin position="75"/>
        <end position="98"/>
    </location>
</feature>
<comment type="caution">
    <text evidence="2">The sequence shown here is derived from an EMBL/GenBank/DDBJ whole genome shotgun (WGS) entry which is preliminary data.</text>
</comment>
<evidence type="ECO:0000256" key="1">
    <source>
        <dbReference type="SAM" id="MobiDB-lite"/>
    </source>
</evidence>
<proteinExistence type="predicted"/>
<reference evidence="2 3" key="1">
    <citation type="submission" date="2024-08" db="EMBL/GenBank/DDBJ databases">
        <authorList>
            <person name="Ishaq N."/>
        </authorList>
    </citation>
    <scope>NUCLEOTIDE SEQUENCE [LARGE SCALE GENOMIC DNA]</scope>
    <source>
        <strain evidence="2 3">JCM 30400</strain>
    </source>
</reference>
<evidence type="ECO:0000313" key="2">
    <source>
        <dbReference type="EMBL" id="MFA0791965.1"/>
    </source>
</evidence>
<dbReference type="RefSeq" id="WP_371844384.1">
    <property type="nucleotide sequence ID" value="NZ_JBGMEL010000016.1"/>
</dbReference>
<protein>
    <submittedName>
        <fullName evidence="2">YebG family protein</fullName>
    </submittedName>
</protein>
<keyword evidence="3" id="KW-1185">Reference proteome</keyword>
<accession>A0ABV4NRW9</accession>
<dbReference type="InterPro" id="IPR009813">
    <property type="entry name" value="Uncharacterised_YebG"/>
</dbReference>
<gene>
    <name evidence="2" type="ORF">ACCI51_15555</name>
</gene>
<dbReference type="Proteomes" id="UP001569414">
    <property type="component" value="Unassembled WGS sequence"/>
</dbReference>
<dbReference type="Pfam" id="PF07130">
    <property type="entry name" value="YebG"/>
    <property type="match status" value="1"/>
</dbReference>